<dbReference type="InterPro" id="IPR050124">
    <property type="entry name" value="tRNA_CCA-adding_enzyme"/>
</dbReference>
<evidence type="ECO:0000259" key="2">
    <source>
        <dbReference type="Pfam" id="PF01966"/>
    </source>
</evidence>
<feature type="domain" description="HD" evidence="2">
    <location>
        <begin position="64"/>
        <end position="143"/>
    </location>
</feature>
<dbReference type="InterPro" id="IPR003607">
    <property type="entry name" value="HD/PDEase_dom"/>
</dbReference>
<sequence>MTWDQLNLLSLDGIVDWAESQSWCQAMAACAQDAEWHSEGDVWTHTKLVLGELPKLDEWPSLTPHERTVLTYTALFHDVAKPLTTEVDAETGRVRSPKHAVKGEHVARAVLRDLGCDLTTREEIARLVRYHGRPAFLLERDQPTHEVVRMSWLVNNRLLYLFALADTRGRDTDSMTRPEENLHYWKLMAEEAGCYEQPYPFATEHARFTFFRQREPNLHYVPHEVFACTATLIAGLPGSGKDTWLSRNRSGLPVVSLDEIRGDLGLEPTDDQGRVAQAAQERCRELLRSGASFAFNATNTMRQTRGRWLSLFADYNARIEIVYLEPPLETLLRQNNARSNSVPEPVIRKLAQRCEPPTWIECHSLVTSEGKGQ</sequence>
<dbReference type="EMBL" id="CP036279">
    <property type="protein sequence ID" value="QDU64012.1"/>
    <property type="molecule type" value="Genomic_DNA"/>
</dbReference>
<dbReference type="GO" id="GO:0000166">
    <property type="term" value="F:nucleotide binding"/>
    <property type="evidence" value="ECO:0007669"/>
    <property type="project" value="UniProtKB-KW"/>
</dbReference>
<keyword evidence="1" id="KW-0547">Nucleotide-binding</keyword>
<evidence type="ECO:0000313" key="3">
    <source>
        <dbReference type="EMBL" id="QDU64012.1"/>
    </source>
</evidence>
<dbReference type="CDD" id="cd00077">
    <property type="entry name" value="HDc"/>
    <property type="match status" value="1"/>
</dbReference>
<dbReference type="SUPFAM" id="SSF52540">
    <property type="entry name" value="P-loop containing nucleoside triphosphate hydrolases"/>
    <property type="match status" value="1"/>
</dbReference>
<protein>
    <submittedName>
        <fullName evidence="3">HD domain protein</fullName>
    </submittedName>
</protein>
<dbReference type="InterPro" id="IPR027417">
    <property type="entry name" value="P-loop_NTPase"/>
</dbReference>
<keyword evidence="4" id="KW-1185">Reference proteome</keyword>
<dbReference type="KEGG" id="knv:Pan216_48940"/>
<proteinExistence type="predicted"/>
<dbReference type="AlphaFoldDB" id="A0A518BAK2"/>
<accession>A0A518BAK2</accession>
<dbReference type="Pfam" id="PF01966">
    <property type="entry name" value="HD"/>
    <property type="match status" value="1"/>
</dbReference>
<dbReference type="RefSeq" id="WP_145261912.1">
    <property type="nucleotide sequence ID" value="NZ_CP036279.1"/>
</dbReference>
<dbReference type="Gene3D" id="3.40.50.300">
    <property type="entry name" value="P-loop containing nucleotide triphosphate hydrolases"/>
    <property type="match status" value="1"/>
</dbReference>
<dbReference type="InterPro" id="IPR006674">
    <property type="entry name" value="HD_domain"/>
</dbReference>
<name>A0A518BAK2_9BACT</name>
<organism evidence="3 4">
    <name type="scientific">Kolteria novifilia</name>
    <dbReference type="NCBI Taxonomy" id="2527975"/>
    <lineage>
        <taxon>Bacteria</taxon>
        <taxon>Pseudomonadati</taxon>
        <taxon>Planctomycetota</taxon>
        <taxon>Planctomycetia</taxon>
        <taxon>Kolteriales</taxon>
        <taxon>Kolteriaceae</taxon>
        <taxon>Kolteria</taxon>
    </lineage>
</organism>
<dbReference type="OrthoDB" id="9805698at2"/>
<dbReference type="PANTHER" id="PTHR47545">
    <property type="entry name" value="MULTIFUNCTIONAL CCA PROTEIN"/>
    <property type="match status" value="1"/>
</dbReference>
<dbReference type="SUPFAM" id="SSF109604">
    <property type="entry name" value="HD-domain/PDEase-like"/>
    <property type="match status" value="1"/>
</dbReference>
<dbReference type="PANTHER" id="PTHR47545:SF1">
    <property type="entry name" value="MULTIFUNCTIONAL CCA PROTEIN"/>
    <property type="match status" value="1"/>
</dbReference>
<dbReference type="Pfam" id="PF13671">
    <property type="entry name" value="AAA_33"/>
    <property type="match status" value="1"/>
</dbReference>
<reference evidence="3 4" key="1">
    <citation type="submission" date="2019-02" db="EMBL/GenBank/DDBJ databases">
        <title>Deep-cultivation of Planctomycetes and their phenomic and genomic characterization uncovers novel biology.</title>
        <authorList>
            <person name="Wiegand S."/>
            <person name="Jogler M."/>
            <person name="Boedeker C."/>
            <person name="Pinto D."/>
            <person name="Vollmers J."/>
            <person name="Rivas-Marin E."/>
            <person name="Kohn T."/>
            <person name="Peeters S.H."/>
            <person name="Heuer A."/>
            <person name="Rast P."/>
            <person name="Oberbeckmann S."/>
            <person name="Bunk B."/>
            <person name="Jeske O."/>
            <person name="Meyerdierks A."/>
            <person name="Storesund J.E."/>
            <person name="Kallscheuer N."/>
            <person name="Luecker S."/>
            <person name="Lage O.M."/>
            <person name="Pohl T."/>
            <person name="Merkel B.J."/>
            <person name="Hornburger P."/>
            <person name="Mueller R.-W."/>
            <person name="Bruemmer F."/>
            <person name="Labrenz M."/>
            <person name="Spormann A.M."/>
            <person name="Op den Camp H."/>
            <person name="Overmann J."/>
            <person name="Amann R."/>
            <person name="Jetten M.S.M."/>
            <person name="Mascher T."/>
            <person name="Medema M.H."/>
            <person name="Devos D.P."/>
            <person name="Kaster A.-K."/>
            <person name="Ovreas L."/>
            <person name="Rohde M."/>
            <person name="Galperin M.Y."/>
            <person name="Jogler C."/>
        </authorList>
    </citation>
    <scope>NUCLEOTIDE SEQUENCE [LARGE SCALE GENOMIC DNA]</scope>
    <source>
        <strain evidence="3 4">Pan216</strain>
    </source>
</reference>
<evidence type="ECO:0000256" key="1">
    <source>
        <dbReference type="ARBA" id="ARBA00022741"/>
    </source>
</evidence>
<dbReference type="Gene3D" id="1.10.3090.10">
    <property type="entry name" value="cca-adding enzyme, domain 2"/>
    <property type="match status" value="1"/>
</dbReference>
<dbReference type="Proteomes" id="UP000317093">
    <property type="component" value="Chromosome"/>
</dbReference>
<evidence type="ECO:0000313" key="4">
    <source>
        <dbReference type="Proteomes" id="UP000317093"/>
    </source>
</evidence>
<gene>
    <name evidence="3" type="ORF">Pan216_48940</name>
</gene>